<evidence type="ECO:0000313" key="6">
    <source>
        <dbReference type="Proteomes" id="UP001141806"/>
    </source>
</evidence>
<protein>
    <recommendedName>
        <fullName evidence="4">Non-haem dioxygenase N-terminal domain-containing protein</fullName>
    </recommendedName>
</protein>
<comment type="caution">
    <text evidence="5">The sequence shown here is derived from an EMBL/GenBank/DDBJ whole genome shotgun (WGS) entry which is preliminary data.</text>
</comment>
<keyword evidence="2" id="KW-0560">Oxidoreductase</keyword>
<dbReference type="Pfam" id="PF14226">
    <property type="entry name" value="DIOX_N"/>
    <property type="match status" value="1"/>
</dbReference>
<dbReference type="OrthoDB" id="288590at2759"/>
<dbReference type="PANTHER" id="PTHR10209:SF859">
    <property type="entry name" value="OS03G0690500 PROTEIN"/>
    <property type="match status" value="1"/>
</dbReference>
<sequence length="212" mass="24565">MVVISGASEVSGRSTYDRTKELKEFDETKAGVKGLVDSGVAKVPRIFYNIPDVHLHFHEAESIQNHSHDQIPLKYKTQPNIPIIELKEFITDNKDSSLRKEVVDQIRKASETWSFFQVLNHGIPASVLEEMLQGIRWFFEQDTELKIRRDVKNRRVVYNIIFTLYSSPSANWIDNLYYIMSPLPLHPDELPLDVGIYLSNQFKGVFFFPVLH</sequence>
<dbReference type="GO" id="GO:0016491">
    <property type="term" value="F:oxidoreductase activity"/>
    <property type="evidence" value="ECO:0007669"/>
    <property type="project" value="UniProtKB-KW"/>
</dbReference>
<dbReference type="InterPro" id="IPR026992">
    <property type="entry name" value="DIOX_N"/>
</dbReference>
<dbReference type="SUPFAM" id="SSF51197">
    <property type="entry name" value="Clavaminate synthase-like"/>
    <property type="match status" value="1"/>
</dbReference>
<evidence type="ECO:0000259" key="4">
    <source>
        <dbReference type="Pfam" id="PF14226"/>
    </source>
</evidence>
<name>A0A9Q0KD03_9MAGN</name>
<gene>
    <name evidence="5" type="ORF">NE237_014999</name>
</gene>
<proteinExistence type="predicted"/>
<dbReference type="PANTHER" id="PTHR10209">
    <property type="entry name" value="OXIDOREDUCTASE, 2OG-FE II OXYGENASE FAMILY PROTEIN"/>
    <property type="match status" value="1"/>
</dbReference>
<evidence type="ECO:0000256" key="3">
    <source>
        <dbReference type="ARBA" id="ARBA00023004"/>
    </source>
</evidence>
<dbReference type="GO" id="GO:0046872">
    <property type="term" value="F:metal ion binding"/>
    <property type="evidence" value="ECO:0007669"/>
    <property type="project" value="UniProtKB-KW"/>
</dbReference>
<dbReference type="InterPro" id="IPR027443">
    <property type="entry name" value="IPNS-like_sf"/>
</dbReference>
<dbReference type="EMBL" id="JAMYWD010000006">
    <property type="protein sequence ID" value="KAJ4968298.1"/>
    <property type="molecule type" value="Genomic_DNA"/>
</dbReference>
<accession>A0A9Q0KD03</accession>
<keyword evidence="1" id="KW-0479">Metal-binding</keyword>
<keyword evidence="6" id="KW-1185">Reference proteome</keyword>
<evidence type="ECO:0000313" key="5">
    <source>
        <dbReference type="EMBL" id="KAJ4968298.1"/>
    </source>
</evidence>
<keyword evidence="3" id="KW-0408">Iron</keyword>
<dbReference type="Gene3D" id="2.60.120.330">
    <property type="entry name" value="B-lactam Antibiotic, Isopenicillin N Synthase, Chain"/>
    <property type="match status" value="1"/>
</dbReference>
<feature type="domain" description="Non-haem dioxygenase N-terminal" evidence="4">
    <location>
        <begin position="81"/>
        <end position="172"/>
    </location>
</feature>
<organism evidence="5 6">
    <name type="scientific">Protea cynaroides</name>
    <dbReference type="NCBI Taxonomy" id="273540"/>
    <lineage>
        <taxon>Eukaryota</taxon>
        <taxon>Viridiplantae</taxon>
        <taxon>Streptophyta</taxon>
        <taxon>Embryophyta</taxon>
        <taxon>Tracheophyta</taxon>
        <taxon>Spermatophyta</taxon>
        <taxon>Magnoliopsida</taxon>
        <taxon>Proteales</taxon>
        <taxon>Proteaceae</taxon>
        <taxon>Protea</taxon>
    </lineage>
</organism>
<reference evidence="5" key="1">
    <citation type="journal article" date="2023" name="Plant J.">
        <title>The genome of the king protea, Protea cynaroides.</title>
        <authorList>
            <person name="Chang J."/>
            <person name="Duong T.A."/>
            <person name="Schoeman C."/>
            <person name="Ma X."/>
            <person name="Roodt D."/>
            <person name="Barker N."/>
            <person name="Li Z."/>
            <person name="Van de Peer Y."/>
            <person name="Mizrachi E."/>
        </authorList>
    </citation>
    <scope>NUCLEOTIDE SEQUENCE</scope>
    <source>
        <tissue evidence="5">Young leaves</tissue>
    </source>
</reference>
<dbReference type="Proteomes" id="UP001141806">
    <property type="component" value="Unassembled WGS sequence"/>
</dbReference>
<evidence type="ECO:0000256" key="1">
    <source>
        <dbReference type="ARBA" id="ARBA00022723"/>
    </source>
</evidence>
<dbReference type="AlphaFoldDB" id="A0A9Q0KD03"/>
<evidence type="ECO:0000256" key="2">
    <source>
        <dbReference type="ARBA" id="ARBA00023002"/>
    </source>
</evidence>